<comment type="caution">
    <text evidence="2">The sequence shown here is derived from an EMBL/GenBank/DDBJ whole genome shotgun (WGS) entry which is preliminary data.</text>
</comment>
<dbReference type="Proteomes" id="UP000177579">
    <property type="component" value="Unassembled WGS sequence"/>
</dbReference>
<proteinExistence type="predicted"/>
<dbReference type="EMBL" id="MFGO01000038">
    <property type="protein sequence ID" value="OGF40023.1"/>
    <property type="molecule type" value="Genomic_DNA"/>
</dbReference>
<gene>
    <name evidence="2" type="ORF">A2531_07405</name>
</gene>
<dbReference type="AlphaFoldDB" id="A0A1F5TM63"/>
<evidence type="ECO:0000313" key="3">
    <source>
        <dbReference type="Proteomes" id="UP000177579"/>
    </source>
</evidence>
<keyword evidence="1" id="KW-1133">Transmembrane helix</keyword>
<reference evidence="2 3" key="1">
    <citation type="journal article" date="2016" name="Nat. Commun.">
        <title>Thousands of microbial genomes shed light on interconnected biogeochemical processes in an aquifer system.</title>
        <authorList>
            <person name="Anantharaman K."/>
            <person name="Brown C.T."/>
            <person name="Hug L.A."/>
            <person name="Sharon I."/>
            <person name="Castelle C.J."/>
            <person name="Probst A.J."/>
            <person name="Thomas B.C."/>
            <person name="Singh A."/>
            <person name="Wilkins M.J."/>
            <person name="Karaoz U."/>
            <person name="Brodie E.L."/>
            <person name="Williams K.H."/>
            <person name="Hubbard S.S."/>
            <person name="Banfield J.F."/>
        </authorList>
    </citation>
    <scope>NUCLEOTIDE SEQUENCE [LARGE SCALE GENOMIC DNA]</scope>
</reference>
<protein>
    <recommendedName>
        <fullName evidence="4">DUF4012 domain-containing protein</fullName>
    </recommendedName>
</protein>
<dbReference type="InterPro" id="IPR025101">
    <property type="entry name" value="DUF4012"/>
</dbReference>
<accession>A0A1F5TM63</accession>
<keyword evidence="1" id="KW-0472">Membrane</keyword>
<evidence type="ECO:0000313" key="2">
    <source>
        <dbReference type="EMBL" id="OGF40023.1"/>
    </source>
</evidence>
<feature type="transmembrane region" description="Helical" evidence="1">
    <location>
        <begin position="176"/>
        <end position="195"/>
    </location>
</feature>
<organism evidence="2 3">
    <name type="scientific">Candidatus Falkowbacteria bacterium RIFOXYD2_FULL_34_120</name>
    <dbReference type="NCBI Taxonomy" id="1798007"/>
    <lineage>
        <taxon>Bacteria</taxon>
        <taxon>Candidatus Falkowiibacteriota</taxon>
    </lineage>
</organism>
<name>A0A1F5TM63_9BACT</name>
<evidence type="ECO:0008006" key="4">
    <source>
        <dbReference type="Google" id="ProtNLM"/>
    </source>
</evidence>
<feature type="transmembrane region" description="Helical" evidence="1">
    <location>
        <begin position="288"/>
        <end position="308"/>
    </location>
</feature>
<sequence>MSENKKILYTSHKERPSPFLVNLNKFITNEEKKENLKNKSFLSRFFSFFLFFKPKKEEEPQFFFHENSEFEKPKKFNIFNFKKIPPATKFSLLNNENKKQTFLNRLNLQIKTIFQKNKDILPHFSWSKEKIFNKNGLEDKKNYKKIRRLSFFAPVKLIFVLIFSLIHGVFYLSFKIGYIFVFVARFFGVLNIALLKFVVSFFDFRVETTSPCPNSPLERTNFSSIKTPALIKDKIEGVGGEIKKNNLLKKILGINPESALLKNREFISRLIKNRGIYTHRRPSILKSLLVFVFILMILISPFGAIDYYQNLDALRGRVLGASESAINDILIASRSMADLNFAHANQGFVQAGNSFFEAQKEIEKISGLLSILHTLPNQKLKLASMADSILRGGEIASEIGNQFTSALSIFEKKEELSIKDIIDSFYTHGKIISKNIQELKIIISQINLRDIPQEYLETFIILKEKLELVDSGLVEFIDILEKLKIFLGFEIDKRYMLVFQNNTEMRASGGFMGSFAVIDFADGQITNLDVPGGGTYDTEAGLDIKIVAPKPLHLVNPLWHFWDANWWPDWPKTARKLMWFYEKSDGPTVDGVISFTPTVMEKFLKIMGPIDMTEKYGKVFTADNFWEITQDLAEQKQDITLKPKQIIGDLFEKIITDLPQKLNKDSFVDLLKLIRESANEKHILFYFNDEVLQDKISKLDFGGEMKNQTKDYLMVVNTNIAGQKSDKKIQEEISHKAEVLGDGSIINTLEIKRTHTGTKGEKFTGVRNVDWMRIYVPQGSKLIEVSGFEAPPKKYFEQPEPDWIKDEDVGKNEDDAIYDEESETFIYDELNKTVFANWSQVDPGESVNIIIKYKLPFKIEFQNNNDFIEKVAKLINPNQKEITTYALLAQKQPGSIGSKIKSELILSPQYKSIWQYITPSSSTSNKGWVIEDILTTDKYFAAIITLANSQN</sequence>
<keyword evidence="1" id="KW-0812">Transmembrane</keyword>
<feature type="transmembrane region" description="Helical" evidence="1">
    <location>
        <begin position="149"/>
        <end position="170"/>
    </location>
</feature>
<dbReference type="Pfam" id="PF13196">
    <property type="entry name" value="DUF4012"/>
    <property type="match status" value="1"/>
</dbReference>
<evidence type="ECO:0000256" key="1">
    <source>
        <dbReference type="SAM" id="Phobius"/>
    </source>
</evidence>